<name>A0ACB9MS47_9MYRT</name>
<proteinExistence type="predicted"/>
<protein>
    <submittedName>
        <fullName evidence="1">Uncharacterized protein</fullName>
    </submittedName>
</protein>
<dbReference type="EMBL" id="CM042888">
    <property type="protein sequence ID" value="KAI4325711.1"/>
    <property type="molecule type" value="Genomic_DNA"/>
</dbReference>
<accession>A0ACB9MS47</accession>
<organism evidence="1 2">
    <name type="scientific">Melastoma candidum</name>
    <dbReference type="NCBI Taxonomy" id="119954"/>
    <lineage>
        <taxon>Eukaryota</taxon>
        <taxon>Viridiplantae</taxon>
        <taxon>Streptophyta</taxon>
        <taxon>Embryophyta</taxon>
        <taxon>Tracheophyta</taxon>
        <taxon>Spermatophyta</taxon>
        <taxon>Magnoliopsida</taxon>
        <taxon>eudicotyledons</taxon>
        <taxon>Gunneridae</taxon>
        <taxon>Pentapetalae</taxon>
        <taxon>rosids</taxon>
        <taxon>malvids</taxon>
        <taxon>Myrtales</taxon>
        <taxon>Melastomataceae</taxon>
        <taxon>Melastomatoideae</taxon>
        <taxon>Melastomateae</taxon>
        <taxon>Melastoma</taxon>
    </lineage>
</organism>
<evidence type="ECO:0000313" key="2">
    <source>
        <dbReference type="Proteomes" id="UP001057402"/>
    </source>
</evidence>
<evidence type="ECO:0000313" key="1">
    <source>
        <dbReference type="EMBL" id="KAI4325711.1"/>
    </source>
</evidence>
<comment type="caution">
    <text evidence="1">The sequence shown here is derived from an EMBL/GenBank/DDBJ whole genome shotgun (WGS) entry which is preliminary data.</text>
</comment>
<reference evidence="2" key="1">
    <citation type="journal article" date="2023" name="Front. Plant Sci.">
        <title>Chromosomal-level genome assembly of Melastoma candidum provides insights into trichome evolution.</title>
        <authorList>
            <person name="Zhong Y."/>
            <person name="Wu W."/>
            <person name="Sun C."/>
            <person name="Zou P."/>
            <person name="Liu Y."/>
            <person name="Dai S."/>
            <person name="Zhou R."/>
        </authorList>
    </citation>
    <scope>NUCLEOTIDE SEQUENCE [LARGE SCALE GENOMIC DNA]</scope>
</reference>
<sequence>MGKIPSSLRSAIATSLVPKPASNPTPLPAVRSQKTLFDSPSLSDAEALFDSLLASPKSPGIERDFYNSVLQSCSSLSTLQDSFSFLNHMVKASPSFAPDHSTFHILLKKACRLSDSGDCEVFLAEVHKVINFMVNSNVIPGKATADVAVTSLVSVDRLDCAVELIWVN</sequence>
<keyword evidence="2" id="KW-1185">Reference proteome</keyword>
<gene>
    <name evidence="1" type="ORF">MLD38_031085</name>
</gene>
<dbReference type="Proteomes" id="UP001057402">
    <property type="component" value="Chromosome 9"/>
</dbReference>